<comment type="caution">
    <text evidence="11">The sequence shown here is derived from an EMBL/GenBank/DDBJ whole genome shotgun (WGS) entry which is preliminary data.</text>
</comment>
<dbReference type="RefSeq" id="WP_128768341.1">
    <property type="nucleotide sequence ID" value="NZ_RXOC01000003.1"/>
</dbReference>
<dbReference type="GO" id="GO:0009279">
    <property type="term" value="C:cell outer membrane"/>
    <property type="evidence" value="ECO:0007669"/>
    <property type="project" value="UniProtKB-SubCell"/>
</dbReference>
<keyword evidence="5 9" id="KW-0732">Signal</keyword>
<dbReference type="SUPFAM" id="SSF56935">
    <property type="entry name" value="Porins"/>
    <property type="match status" value="1"/>
</dbReference>
<dbReference type="PANTHER" id="PTHR30069">
    <property type="entry name" value="TONB-DEPENDENT OUTER MEMBRANE RECEPTOR"/>
    <property type="match status" value="1"/>
</dbReference>
<evidence type="ECO:0000256" key="5">
    <source>
        <dbReference type="ARBA" id="ARBA00022729"/>
    </source>
</evidence>
<keyword evidence="2 8" id="KW-0813">Transport</keyword>
<evidence type="ECO:0000256" key="6">
    <source>
        <dbReference type="ARBA" id="ARBA00023136"/>
    </source>
</evidence>
<dbReference type="InterPro" id="IPR039426">
    <property type="entry name" value="TonB-dep_rcpt-like"/>
</dbReference>
<dbReference type="Pfam" id="PF07715">
    <property type="entry name" value="Plug"/>
    <property type="match status" value="1"/>
</dbReference>
<dbReference type="GO" id="GO:0044718">
    <property type="term" value="P:siderophore transmembrane transport"/>
    <property type="evidence" value="ECO:0007669"/>
    <property type="project" value="TreeGrafter"/>
</dbReference>
<dbReference type="GO" id="GO:0015344">
    <property type="term" value="F:siderophore uptake transmembrane transporter activity"/>
    <property type="evidence" value="ECO:0007669"/>
    <property type="project" value="TreeGrafter"/>
</dbReference>
<dbReference type="InterPro" id="IPR037066">
    <property type="entry name" value="Plug_dom_sf"/>
</dbReference>
<evidence type="ECO:0000313" key="11">
    <source>
        <dbReference type="EMBL" id="RXF71097.1"/>
    </source>
</evidence>
<name>A0A4Q0MCL3_9SPHI</name>
<dbReference type="Proteomes" id="UP000290848">
    <property type="component" value="Unassembled WGS sequence"/>
</dbReference>
<feature type="chain" id="PRO_5020339357" evidence="9">
    <location>
        <begin position="34"/>
        <end position="684"/>
    </location>
</feature>
<protein>
    <submittedName>
        <fullName evidence="11">TonB-dependent receptor</fullName>
    </submittedName>
</protein>
<evidence type="ECO:0000259" key="10">
    <source>
        <dbReference type="Pfam" id="PF07715"/>
    </source>
</evidence>
<proteinExistence type="inferred from homology"/>
<sequence length="684" mass="77344">MKSGRGLTSYRLTYILCLALFSGSIASHTEVFAQAITPNAKNRFSTNDTLKEVQIKGIKPSLRHTSITPVQTLAGQQLENLNSLSVADALRFFSGVQIKDYGGIGGLKTVNIRSLGSQHTAVFYDGIQLGNAQNGEIDLGRFSLDNIEEIDLYNSQRSSIFQPARAFAAASSIYLQSKVPVFKNNDRDHVRAAFKTGSFGLFSPSLAWQHKISNKISSTFSTEWQRTDGRYKFRYTNSVYDTTAVRQNGDTEALRLEGGLHGSFADSSEWSVKIFQYFSERGLPRAIVRNNFESRDRQWDRNTFVQASWTSRSNGPFQLMLNAKYAHDYMRYLQPGYDNIEGSMDNRYRQKEFYASAAGRYSLNSLLDIALSTDLLVNDMSSNMAHFSYPARYTSLTALASEFHSGRFRMQGSLLGTLINETTEQNAAAGNKEKLSPAFTASWQPFPQNTLLLRAFYKDIFRMPTFNDLYYTFSGNTALRPENTKQYDAGFTILKHLSSRFWQSISLQADAYYNHVKDKIVAVPGENIATWMMMNLGEVNIKGAEVNMTTSAKAGKTSLNATLAYTYQQALDVTSASDFNYRHQIPYTPEHSGSFILNATRKNITLNYSYIYTGERYSQKANIPDNYMEPWYTHDISASGGFKTKKIVYKATAEVNNLFNQYRDVILNFPMPGRSYRFTLSMNY</sequence>
<keyword evidence="4 8" id="KW-0812">Transmembrane</keyword>
<keyword evidence="11" id="KW-0675">Receptor</keyword>
<feature type="domain" description="TonB-dependent receptor plug" evidence="10">
    <location>
        <begin position="68"/>
        <end position="162"/>
    </location>
</feature>
<organism evidence="11 12">
    <name type="scientific">Arcticibacter tournemirensis</name>
    <dbReference type="NCBI Taxonomy" id="699437"/>
    <lineage>
        <taxon>Bacteria</taxon>
        <taxon>Pseudomonadati</taxon>
        <taxon>Bacteroidota</taxon>
        <taxon>Sphingobacteriia</taxon>
        <taxon>Sphingobacteriales</taxon>
        <taxon>Sphingobacteriaceae</taxon>
        <taxon>Arcticibacter</taxon>
    </lineage>
</organism>
<gene>
    <name evidence="11" type="ORF">EKH83_05200</name>
</gene>
<evidence type="ECO:0000256" key="8">
    <source>
        <dbReference type="PROSITE-ProRule" id="PRU01360"/>
    </source>
</evidence>
<dbReference type="InterPro" id="IPR012910">
    <property type="entry name" value="Plug_dom"/>
</dbReference>
<accession>A0A4Q0MCL3</accession>
<feature type="signal peptide" evidence="9">
    <location>
        <begin position="1"/>
        <end position="33"/>
    </location>
</feature>
<dbReference type="InterPro" id="IPR036942">
    <property type="entry name" value="Beta-barrel_TonB_sf"/>
</dbReference>
<keyword evidence="7 8" id="KW-0998">Cell outer membrane</keyword>
<dbReference type="EMBL" id="RXOC01000003">
    <property type="protein sequence ID" value="RXF71097.1"/>
    <property type="molecule type" value="Genomic_DNA"/>
</dbReference>
<comment type="subcellular location">
    <subcellularLocation>
        <location evidence="1 8">Cell outer membrane</location>
        <topology evidence="1 8">Multi-pass membrane protein</topology>
    </subcellularLocation>
</comment>
<evidence type="ECO:0000256" key="1">
    <source>
        <dbReference type="ARBA" id="ARBA00004571"/>
    </source>
</evidence>
<evidence type="ECO:0000256" key="4">
    <source>
        <dbReference type="ARBA" id="ARBA00022692"/>
    </source>
</evidence>
<dbReference type="PROSITE" id="PS52016">
    <property type="entry name" value="TONB_DEPENDENT_REC_3"/>
    <property type="match status" value="1"/>
</dbReference>
<evidence type="ECO:0000313" key="12">
    <source>
        <dbReference type="Proteomes" id="UP000290848"/>
    </source>
</evidence>
<dbReference type="Gene3D" id="2.40.170.20">
    <property type="entry name" value="TonB-dependent receptor, beta-barrel domain"/>
    <property type="match status" value="1"/>
</dbReference>
<keyword evidence="6 8" id="KW-0472">Membrane</keyword>
<evidence type="ECO:0000256" key="2">
    <source>
        <dbReference type="ARBA" id="ARBA00022448"/>
    </source>
</evidence>
<reference evidence="11 12" key="1">
    <citation type="submission" date="2018-12" db="EMBL/GenBank/DDBJ databases">
        <title>The Draft Genome Sequence of the Soil Bacterium Pedobacter tournemirensis R1.</title>
        <authorList>
            <person name="He J."/>
        </authorList>
    </citation>
    <scope>NUCLEOTIDE SEQUENCE [LARGE SCALE GENOMIC DNA]</scope>
    <source>
        <strain evidence="11 12">R1</strain>
    </source>
</reference>
<evidence type="ECO:0000256" key="7">
    <source>
        <dbReference type="ARBA" id="ARBA00023237"/>
    </source>
</evidence>
<comment type="similarity">
    <text evidence="8">Belongs to the TonB-dependent receptor family.</text>
</comment>
<dbReference type="AlphaFoldDB" id="A0A4Q0MCL3"/>
<evidence type="ECO:0000256" key="9">
    <source>
        <dbReference type="SAM" id="SignalP"/>
    </source>
</evidence>
<dbReference type="PANTHER" id="PTHR30069:SF29">
    <property type="entry name" value="HEMOGLOBIN AND HEMOGLOBIN-HAPTOGLOBIN-BINDING PROTEIN 1-RELATED"/>
    <property type="match status" value="1"/>
</dbReference>
<keyword evidence="3 8" id="KW-1134">Transmembrane beta strand</keyword>
<evidence type="ECO:0000256" key="3">
    <source>
        <dbReference type="ARBA" id="ARBA00022452"/>
    </source>
</evidence>
<dbReference type="Gene3D" id="2.170.130.10">
    <property type="entry name" value="TonB-dependent receptor, plug domain"/>
    <property type="match status" value="1"/>
</dbReference>